<evidence type="ECO:0000313" key="2">
    <source>
        <dbReference type="EMBL" id="QEM11700.1"/>
    </source>
</evidence>
<name>A0A5C1I347_9SPHI</name>
<keyword evidence="3" id="KW-1185">Reference proteome</keyword>
<proteinExistence type="predicted"/>
<dbReference type="AlphaFoldDB" id="A0A5C1I347"/>
<protein>
    <submittedName>
        <fullName evidence="2">DUF1772 domain-containing protein</fullName>
    </submittedName>
</protein>
<keyword evidence="1" id="KW-1133">Transmembrane helix</keyword>
<feature type="transmembrane region" description="Helical" evidence="1">
    <location>
        <begin position="6"/>
        <end position="30"/>
    </location>
</feature>
<feature type="transmembrane region" description="Helical" evidence="1">
    <location>
        <begin position="60"/>
        <end position="79"/>
    </location>
</feature>
<accession>A0A5C1I347</accession>
<gene>
    <name evidence="2" type="ORF">DEO27_017245</name>
</gene>
<dbReference type="EMBL" id="CP043450">
    <property type="protein sequence ID" value="QEM11700.1"/>
    <property type="molecule type" value="Genomic_DNA"/>
</dbReference>
<sequence>MNTSVLHILNGLAIVTTAVVFGTDVFFALVGKKAAAKSKDASVADVMGHFHEVADARMPLVGVTAILSTLLQVMIAGLHTFHGQLASISLAALLTHLAIYFTIARPVNNIMVDAVKFGRIVDNIRELQQRWDRVIGLRAALLFIAIAGLVVVNYY</sequence>
<evidence type="ECO:0000256" key="1">
    <source>
        <dbReference type="SAM" id="Phobius"/>
    </source>
</evidence>
<dbReference type="RefSeq" id="WP_112567657.1">
    <property type="nucleotide sequence ID" value="NZ_CP043450.1"/>
</dbReference>
<dbReference type="OrthoDB" id="582955at2"/>
<feature type="transmembrane region" description="Helical" evidence="1">
    <location>
        <begin position="135"/>
        <end position="154"/>
    </location>
</feature>
<dbReference type="KEGG" id="mrub:DEO27_017245"/>
<feature type="transmembrane region" description="Helical" evidence="1">
    <location>
        <begin position="85"/>
        <end position="103"/>
    </location>
</feature>
<organism evidence="2 3">
    <name type="scientific">Mucilaginibacter rubeus</name>
    <dbReference type="NCBI Taxonomy" id="2027860"/>
    <lineage>
        <taxon>Bacteria</taxon>
        <taxon>Pseudomonadati</taxon>
        <taxon>Bacteroidota</taxon>
        <taxon>Sphingobacteriia</taxon>
        <taxon>Sphingobacteriales</taxon>
        <taxon>Sphingobacteriaceae</taxon>
        <taxon>Mucilaginibacter</taxon>
    </lineage>
</organism>
<dbReference type="Proteomes" id="UP000251402">
    <property type="component" value="Chromosome"/>
</dbReference>
<reference evidence="2" key="1">
    <citation type="submission" date="2019-08" db="EMBL/GenBank/DDBJ databases">
        <title>Comparative genome analysis confer to the adaptation heavy metal polluted environment.</title>
        <authorList>
            <person name="Li Y."/>
        </authorList>
    </citation>
    <scope>NUCLEOTIDE SEQUENCE [LARGE SCALE GENOMIC DNA]</scope>
    <source>
        <strain evidence="2">P1</strain>
    </source>
</reference>
<evidence type="ECO:0000313" key="3">
    <source>
        <dbReference type="Proteomes" id="UP000251402"/>
    </source>
</evidence>
<keyword evidence="1" id="KW-0812">Transmembrane</keyword>
<keyword evidence="1" id="KW-0472">Membrane</keyword>